<dbReference type="InterPro" id="IPR001878">
    <property type="entry name" value="Znf_CCHC"/>
</dbReference>
<evidence type="ECO:0000256" key="2">
    <source>
        <dbReference type="SAM" id="MobiDB-lite"/>
    </source>
</evidence>
<organism evidence="4 5">
    <name type="scientific">Mucuna pruriens</name>
    <name type="common">Velvet bean</name>
    <name type="synonym">Dolichos pruriens</name>
    <dbReference type="NCBI Taxonomy" id="157652"/>
    <lineage>
        <taxon>Eukaryota</taxon>
        <taxon>Viridiplantae</taxon>
        <taxon>Streptophyta</taxon>
        <taxon>Embryophyta</taxon>
        <taxon>Tracheophyta</taxon>
        <taxon>Spermatophyta</taxon>
        <taxon>Magnoliopsida</taxon>
        <taxon>eudicotyledons</taxon>
        <taxon>Gunneridae</taxon>
        <taxon>Pentapetalae</taxon>
        <taxon>rosids</taxon>
        <taxon>fabids</taxon>
        <taxon>Fabales</taxon>
        <taxon>Fabaceae</taxon>
        <taxon>Papilionoideae</taxon>
        <taxon>50 kb inversion clade</taxon>
        <taxon>NPAAA clade</taxon>
        <taxon>indigoferoid/millettioid clade</taxon>
        <taxon>Phaseoleae</taxon>
        <taxon>Mucuna</taxon>
    </lineage>
</organism>
<dbReference type="GO" id="GO:0008270">
    <property type="term" value="F:zinc ion binding"/>
    <property type="evidence" value="ECO:0007669"/>
    <property type="project" value="UniProtKB-KW"/>
</dbReference>
<feature type="compositionally biased region" description="Basic and acidic residues" evidence="2">
    <location>
        <begin position="173"/>
        <end position="182"/>
    </location>
</feature>
<evidence type="ECO:0000259" key="3">
    <source>
        <dbReference type="PROSITE" id="PS50158"/>
    </source>
</evidence>
<dbReference type="AlphaFoldDB" id="A0A371GHU2"/>
<dbReference type="EMBL" id="QJKJ01005488">
    <property type="protein sequence ID" value="RDX90112.1"/>
    <property type="molecule type" value="Genomic_DNA"/>
</dbReference>
<proteinExistence type="predicted"/>
<protein>
    <submittedName>
        <fullName evidence="4">Copia protein</fullName>
    </submittedName>
</protein>
<comment type="caution">
    <text evidence="4">The sequence shown here is derived from an EMBL/GenBank/DDBJ whole genome shotgun (WGS) entry which is preliminary data.</text>
</comment>
<keyword evidence="1" id="KW-0863">Zinc-finger</keyword>
<dbReference type="Pfam" id="PF14223">
    <property type="entry name" value="Retrotran_gag_2"/>
    <property type="match status" value="1"/>
</dbReference>
<evidence type="ECO:0000313" key="4">
    <source>
        <dbReference type="EMBL" id="RDX90112.1"/>
    </source>
</evidence>
<keyword evidence="1" id="KW-0479">Metal-binding</keyword>
<dbReference type="OrthoDB" id="1108004at2759"/>
<dbReference type="STRING" id="157652.A0A371GHU2"/>
<reference evidence="4" key="1">
    <citation type="submission" date="2018-05" db="EMBL/GenBank/DDBJ databases">
        <title>Draft genome of Mucuna pruriens seed.</title>
        <authorList>
            <person name="Nnadi N.E."/>
            <person name="Vos R."/>
            <person name="Hasami M.H."/>
            <person name="Devisetty U.K."/>
            <person name="Aguiy J.C."/>
        </authorList>
    </citation>
    <scope>NUCLEOTIDE SEQUENCE [LARGE SCALE GENOMIC DNA]</scope>
    <source>
        <strain evidence="4">JCA_2017</strain>
    </source>
</reference>
<name>A0A371GHU2_MUCPR</name>
<keyword evidence="1" id="KW-0862">Zinc</keyword>
<dbReference type="PANTHER" id="PTHR35317:SF23">
    <property type="entry name" value="OS04G0629600 PROTEIN"/>
    <property type="match status" value="1"/>
</dbReference>
<dbReference type="SMART" id="SM00343">
    <property type="entry name" value="ZnF_C2HC"/>
    <property type="match status" value="1"/>
</dbReference>
<accession>A0A371GHU2</accession>
<feature type="non-terminal residue" evidence="4">
    <location>
        <position position="1"/>
    </location>
</feature>
<feature type="region of interest" description="Disordered" evidence="2">
    <location>
        <begin position="173"/>
        <end position="226"/>
    </location>
</feature>
<dbReference type="InterPro" id="IPR013103">
    <property type="entry name" value="RVT_2"/>
</dbReference>
<dbReference type="PANTHER" id="PTHR35317">
    <property type="entry name" value="OS04G0629600 PROTEIN"/>
    <property type="match status" value="1"/>
</dbReference>
<dbReference type="PROSITE" id="PS50158">
    <property type="entry name" value="ZF_CCHC"/>
    <property type="match status" value="1"/>
</dbReference>
<feature type="compositionally biased region" description="Basic and acidic residues" evidence="2">
    <location>
        <begin position="193"/>
        <end position="226"/>
    </location>
</feature>
<dbReference type="SUPFAM" id="SSF57756">
    <property type="entry name" value="Retrovirus zinc finger-like domains"/>
    <property type="match status" value="1"/>
</dbReference>
<evidence type="ECO:0000256" key="1">
    <source>
        <dbReference type="PROSITE-ProRule" id="PRU00047"/>
    </source>
</evidence>
<feature type="domain" description="CCHC-type" evidence="3">
    <location>
        <begin position="235"/>
        <end position="249"/>
    </location>
</feature>
<sequence length="579" mass="66604">MLTIFGFQDVIEVVTVGFVESGRNATEEQKLIFKQQQKLDSKARLLIYQCVKSKIFNKIFNVSTSNEAWEILMKTYGDGEKNKKTLRTQYELLEMEGNESIANYFDRIQELVNAMRACKEKISDQQVIDKILRTLPQPFNHVAVAIEESKNLDIMETEELQHSFEAHEMRARNNYKGKDKGPWKGNKYNTNQKHQDQEIAKTNESSKERRTDQAHKQDYNSKNSKEWKFGKGKMRCHNCQKLGHYARECWVGEGANARELWTGKGAKNKPNNRAHLTQDEGTNSDSEVVVLMPITSNKAQPRIPIEEEEKELRVTPVFNKAYIKLVDPPSNKKLIALKWVYKVKVNPRGEVVKNKVRFVAKGFLQKARIDYGEVYAPIAKIETIRLVVAIAINTGWSMHQLDVKSTFLNGPLEEEVYVDQLLSFVVKGKENKLMNEFEMSDLGLLSYFLGIEFEMTRYEMVMHHSKYAKDLLKRLNMQQSNPTRTPTEYGDKQDRKNITGYIFFYVRAPVSRSSTKEPIVTLSSYKAEYIAASETTCQAVWLDALLGELKEKNSKKVKLLVDNKSAIDLVRHPMGGANI</sequence>
<dbReference type="GO" id="GO:0003676">
    <property type="term" value="F:nucleic acid binding"/>
    <property type="evidence" value="ECO:0007669"/>
    <property type="project" value="InterPro"/>
</dbReference>
<dbReference type="InterPro" id="IPR036875">
    <property type="entry name" value="Znf_CCHC_sf"/>
</dbReference>
<evidence type="ECO:0000313" key="5">
    <source>
        <dbReference type="Proteomes" id="UP000257109"/>
    </source>
</evidence>
<gene>
    <name evidence="4" type="primary">GIP</name>
    <name evidence="4" type="ORF">CR513_28066</name>
</gene>
<dbReference type="Pfam" id="PF00098">
    <property type="entry name" value="zf-CCHC"/>
    <property type="match status" value="1"/>
</dbReference>
<dbReference type="Pfam" id="PF07727">
    <property type="entry name" value="RVT_2"/>
    <property type="match status" value="1"/>
</dbReference>
<keyword evidence="5" id="KW-1185">Reference proteome</keyword>
<dbReference type="CDD" id="cd09272">
    <property type="entry name" value="RNase_HI_RT_Ty1"/>
    <property type="match status" value="1"/>
</dbReference>
<dbReference type="Proteomes" id="UP000257109">
    <property type="component" value="Unassembled WGS sequence"/>
</dbReference>